<comment type="caution">
    <text evidence="3">The sequence shown here is derived from an EMBL/GenBank/DDBJ whole genome shotgun (WGS) entry which is preliminary data.</text>
</comment>
<protein>
    <submittedName>
        <fullName evidence="3">Glycine zipper 2TM domain-containing protein</fullName>
    </submittedName>
</protein>
<reference evidence="3 4" key="1">
    <citation type="submission" date="2024-04" db="EMBL/GenBank/DDBJ databases">
        <title>Novel species of the genus Ideonella isolated from streams.</title>
        <authorList>
            <person name="Lu H."/>
        </authorList>
    </citation>
    <scope>NUCLEOTIDE SEQUENCE [LARGE SCALE GENOMIC DNA]</scope>
    <source>
        <strain evidence="3 4">LYT19W</strain>
    </source>
</reference>
<name>A0ABU9C507_9BURK</name>
<gene>
    <name evidence="3" type="ORF">AACH00_03175</name>
</gene>
<evidence type="ECO:0000313" key="4">
    <source>
        <dbReference type="Proteomes" id="UP001379945"/>
    </source>
</evidence>
<proteinExistence type="predicted"/>
<keyword evidence="1" id="KW-0732">Signal</keyword>
<keyword evidence="4" id="KW-1185">Reference proteome</keyword>
<evidence type="ECO:0000313" key="3">
    <source>
        <dbReference type="EMBL" id="MEK8045345.1"/>
    </source>
</evidence>
<sequence>MKRLALSLAIIASLAACSTTSPDVVQRGDAQRMSTVQDGTVLTVRPVTVDGSQSGIGGVTGGVVGAVAGASVGGHRESVAVGVLGAVAGAVIGNAIERNATREEAIEVLVQLKNGDRRAIVQAKGSEVLNPGDAVIIVTTGNKVRVTRAPYGGAPAAPQAPAPIYSPR</sequence>
<dbReference type="RefSeq" id="WP_341397511.1">
    <property type="nucleotide sequence ID" value="NZ_JBBUTI010000002.1"/>
</dbReference>
<evidence type="ECO:0000259" key="2">
    <source>
        <dbReference type="Pfam" id="PF05433"/>
    </source>
</evidence>
<evidence type="ECO:0000256" key="1">
    <source>
        <dbReference type="SAM" id="SignalP"/>
    </source>
</evidence>
<organism evidence="3 4">
    <name type="scientific">Ideonella margarita</name>
    <dbReference type="NCBI Taxonomy" id="2984191"/>
    <lineage>
        <taxon>Bacteria</taxon>
        <taxon>Pseudomonadati</taxon>
        <taxon>Pseudomonadota</taxon>
        <taxon>Betaproteobacteria</taxon>
        <taxon>Burkholderiales</taxon>
        <taxon>Sphaerotilaceae</taxon>
        <taxon>Ideonella</taxon>
    </lineage>
</organism>
<dbReference type="Pfam" id="PF05433">
    <property type="entry name" value="Rick_17kDa_Anti"/>
    <property type="match status" value="1"/>
</dbReference>
<feature type="chain" id="PRO_5047181839" evidence="1">
    <location>
        <begin position="19"/>
        <end position="168"/>
    </location>
</feature>
<dbReference type="Proteomes" id="UP001379945">
    <property type="component" value="Unassembled WGS sequence"/>
</dbReference>
<dbReference type="PROSITE" id="PS51257">
    <property type="entry name" value="PROKAR_LIPOPROTEIN"/>
    <property type="match status" value="1"/>
</dbReference>
<accession>A0ABU9C507</accession>
<feature type="signal peptide" evidence="1">
    <location>
        <begin position="1"/>
        <end position="18"/>
    </location>
</feature>
<dbReference type="EMBL" id="JBBUTI010000002">
    <property type="protein sequence ID" value="MEK8045345.1"/>
    <property type="molecule type" value="Genomic_DNA"/>
</dbReference>
<dbReference type="InterPro" id="IPR008816">
    <property type="entry name" value="Gly_zipper_2TM_dom"/>
</dbReference>
<feature type="domain" description="Glycine zipper 2TM" evidence="2">
    <location>
        <begin position="56"/>
        <end position="97"/>
    </location>
</feature>